<proteinExistence type="evidence at transcript level"/>
<evidence type="ECO:0000256" key="17">
    <source>
        <dbReference type="ARBA" id="ARBA00041306"/>
    </source>
</evidence>
<evidence type="ECO:0000256" key="12">
    <source>
        <dbReference type="ARBA" id="ARBA00023180"/>
    </source>
</evidence>
<accession>V5H8H3</accession>
<evidence type="ECO:0000256" key="19">
    <source>
        <dbReference type="ARBA" id="ARBA00042906"/>
    </source>
</evidence>
<dbReference type="PANTHER" id="PTHR24264">
    <property type="entry name" value="TRYPSIN-RELATED"/>
    <property type="match status" value="1"/>
</dbReference>
<evidence type="ECO:0000256" key="5">
    <source>
        <dbReference type="ARBA" id="ARBA00022670"/>
    </source>
</evidence>
<evidence type="ECO:0000256" key="16">
    <source>
        <dbReference type="ARBA" id="ARBA00040219"/>
    </source>
</evidence>
<evidence type="ECO:0000256" key="15">
    <source>
        <dbReference type="ARBA" id="ARBA00038995"/>
    </source>
</evidence>
<evidence type="ECO:0000256" key="14">
    <source>
        <dbReference type="ARBA" id="ARBA00037553"/>
    </source>
</evidence>
<keyword evidence="12" id="KW-0325">Glycoprotein</keyword>
<evidence type="ECO:0000256" key="13">
    <source>
        <dbReference type="ARBA" id="ARBA00036045"/>
    </source>
</evidence>
<evidence type="ECO:0000256" key="18">
    <source>
        <dbReference type="ARBA" id="ARBA00042403"/>
    </source>
</evidence>
<keyword evidence="5 21" id="KW-0645">Protease</keyword>
<dbReference type="PROSITE" id="PS50240">
    <property type="entry name" value="TRYPSIN_DOM"/>
    <property type="match status" value="1"/>
</dbReference>
<dbReference type="InterPro" id="IPR033116">
    <property type="entry name" value="TRYPSIN_SER"/>
</dbReference>
<evidence type="ECO:0000256" key="10">
    <source>
        <dbReference type="ARBA" id="ARBA00023034"/>
    </source>
</evidence>
<keyword evidence="10" id="KW-0333">Golgi apparatus</keyword>
<comment type="subcellular location">
    <subcellularLocation>
        <location evidence="1">Endoplasmic reticulum</location>
    </subcellularLocation>
    <subcellularLocation>
        <location evidence="2">Golgi apparatus</location>
    </subcellularLocation>
    <subcellularLocation>
        <location evidence="3">Secreted</location>
    </subcellularLocation>
</comment>
<dbReference type="InterPro" id="IPR043504">
    <property type="entry name" value="Peptidase_S1_PA_chymotrypsin"/>
</dbReference>
<comment type="function">
    <text evidence="14">Protein C is a vitamin K-dependent serine protease that regulates blood coagulation by inactivating factors Va and VIIIa in the presence of calcium ions and phospholipids. Exerts a protective effect on the endothelial cell barrier function.</text>
</comment>
<dbReference type="GO" id="GO:0006508">
    <property type="term" value="P:proteolysis"/>
    <property type="evidence" value="ECO:0007669"/>
    <property type="project" value="UniProtKB-KW"/>
</dbReference>
<keyword evidence="9" id="KW-0720">Serine protease</keyword>
<evidence type="ECO:0000256" key="9">
    <source>
        <dbReference type="ARBA" id="ARBA00022825"/>
    </source>
</evidence>
<evidence type="ECO:0000256" key="3">
    <source>
        <dbReference type="ARBA" id="ARBA00004613"/>
    </source>
</evidence>
<dbReference type="EMBL" id="GANP01004988">
    <property type="protein sequence ID" value="JAB79480.1"/>
    <property type="molecule type" value="mRNA"/>
</dbReference>
<dbReference type="GO" id="GO:0005615">
    <property type="term" value="C:extracellular space"/>
    <property type="evidence" value="ECO:0007669"/>
    <property type="project" value="TreeGrafter"/>
</dbReference>
<protein>
    <recommendedName>
        <fullName evidence="16">Vitamin K-dependent protein C</fullName>
        <ecNumber evidence="15">3.4.21.69</ecNumber>
    </recommendedName>
    <alternativeName>
        <fullName evidence="19">Anticoagulant protein C</fullName>
    </alternativeName>
    <alternativeName>
        <fullName evidence="17">Autoprothrombin IIA</fullName>
    </alternativeName>
    <alternativeName>
        <fullName evidence="18">Blood coagulation factor XIV</fullName>
    </alternativeName>
</protein>
<dbReference type="GO" id="GO:0004252">
    <property type="term" value="F:serine-type endopeptidase activity"/>
    <property type="evidence" value="ECO:0007669"/>
    <property type="project" value="UniProtKB-EC"/>
</dbReference>
<feature type="domain" description="Peptidase S1" evidence="20">
    <location>
        <begin position="1"/>
        <end position="111"/>
    </location>
</feature>
<dbReference type="InterPro" id="IPR009003">
    <property type="entry name" value="Peptidase_S1_PA"/>
</dbReference>
<evidence type="ECO:0000256" key="6">
    <source>
        <dbReference type="ARBA" id="ARBA00022696"/>
    </source>
</evidence>
<comment type="catalytic activity">
    <reaction evidence="13">
        <text>Degradation of blood coagulation factors Va and VIIIa.</text>
        <dbReference type="EC" id="3.4.21.69"/>
    </reaction>
</comment>
<dbReference type="FunFam" id="2.40.10.10:FF:000011">
    <property type="entry name" value="Coagulation factor X"/>
    <property type="match status" value="1"/>
</dbReference>
<dbReference type="GO" id="GO:0005794">
    <property type="term" value="C:Golgi apparatus"/>
    <property type="evidence" value="ECO:0007669"/>
    <property type="project" value="UniProtKB-SubCell"/>
</dbReference>
<evidence type="ECO:0000256" key="4">
    <source>
        <dbReference type="ARBA" id="ARBA00022525"/>
    </source>
</evidence>
<dbReference type="GO" id="GO:0005783">
    <property type="term" value="C:endoplasmic reticulum"/>
    <property type="evidence" value="ECO:0007669"/>
    <property type="project" value="UniProtKB-SubCell"/>
</dbReference>
<dbReference type="Gene3D" id="2.40.10.10">
    <property type="entry name" value="Trypsin-like serine proteases"/>
    <property type="match status" value="1"/>
</dbReference>
<evidence type="ECO:0000256" key="1">
    <source>
        <dbReference type="ARBA" id="ARBA00004240"/>
    </source>
</evidence>
<keyword evidence="8" id="KW-0256">Endoplasmic reticulum</keyword>
<evidence type="ECO:0000259" key="20">
    <source>
        <dbReference type="PROSITE" id="PS50240"/>
    </source>
</evidence>
<keyword evidence="6" id="KW-0356">Hemostasis</keyword>
<sequence>GIVSGWGKTETTDHSKVLQEIKVPIKMPVVCKASTELEITANMFCAGYSKGQTHRDACKGDSGSPLVAEGDGKYYAIGIVSFGEKSCLSKGKYGFYVMVHKFMPWIKMVTGL</sequence>
<dbReference type="PANTHER" id="PTHR24264:SF65">
    <property type="entry name" value="SRCR DOMAIN-CONTAINING PROTEIN"/>
    <property type="match status" value="1"/>
</dbReference>
<dbReference type="AlphaFoldDB" id="V5H8H3"/>
<dbReference type="PROSITE" id="PS00135">
    <property type="entry name" value="TRYPSIN_SER"/>
    <property type="match status" value="1"/>
</dbReference>
<evidence type="ECO:0000256" key="8">
    <source>
        <dbReference type="ARBA" id="ARBA00022824"/>
    </source>
</evidence>
<organism evidence="21">
    <name type="scientific">Ixodes ricinus</name>
    <name type="common">Common tick</name>
    <name type="synonym">Acarus ricinus</name>
    <dbReference type="NCBI Taxonomy" id="34613"/>
    <lineage>
        <taxon>Eukaryota</taxon>
        <taxon>Metazoa</taxon>
        <taxon>Ecdysozoa</taxon>
        <taxon>Arthropoda</taxon>
        <taxon>Chelicerata</taxon>
        <taxon>Arachnida</taxon>
        <taxon>Acari</taxon>
        <taxon>Parasitiformes</taxon>
        <taxon>Ixodida</taxon>
        <taxon>Ixodoidea</taxon>
        <taxon>Ixodidae</taxon>
        <taxon>Ixodinae</taxon>
        <taxon>Ixodes</taxon>
    </lineage>
</organism>
<evidence type="ECO:0000256" key="2">
    <source>
        <dbReference type="ARBA" id="ARBA00004555"/>
    </source>
</evidence>
<dbReference type="InterPro" id="IPR050127">
    <property type="entry name" value="Serine_Proteases_S1"/>
</dbReference>
<dbReference type="EC" id="3.4.21.69" evidence="15"/>
<reference evidence="21" key="1">
    <citation type="journal article" date="2015" name="Sci. Rep.">
        <title>Tissue- and time-dependent transcription in Ixodes ricinus salivary glands and midguts when blood feeding on the vertebrate host.</title>
        <authorList>
            <person name="Kotsyfakis M."/>
            <person name="Schwarz A."/>
            <person name="Erhart J."/>
            <person name="Ribeiro J.M."/>
        </authorList>
    </citation>
    <scope>NUCLEOTIDE SEQUENCE</scope>
    <source>
        <tissue evidence="21">Salivary gland and midgut</tissue>
    </source>
</reference>
<dbReference type="Pfam" id="PF00089">
    <property type="entry name" value="Trypsin"/>
    <property type="match status" value="1"/>
</dbReference>
<name>V5H8H3_IXORI</name>
<dbReference type="SMART" id="SM00020">
    <property type="entry name" value="Tryp_SPc"/>
    <property type="match status" value="1"/>
</dbReference>
<dbReference type="InterPro" id="IPR001254">
    <property type="entry name" value="Trypsin_dom"/>
</dbReference>
<keyword evidence="4" id="KW-0964">Secreted</keyword>
<keyword evidence="11" id="KW-1015">Disulfide bond</keyword>
<evidence type="ECO:0000256" key="7">
    <source>
        <dbReference type="ARBA" id="ARBA00022801"/>
    </source>
</evidence>
<dbReference type="SUPFAM" id="SSF50494">
    <property type="entry name" value="Trypsin-like serine proteases"/>
    <property type="match status" value="1"/>
</dbReference>
<evidence type="ECO:0000313" key="21">
    <source>
        <dbReference type="EMBL" id="JAB79480.1"/>
    </source>
</evidence>
<evidence type="ECO:0000256" key="11">
    <source>
        <dbReference type="ARBA" id="ARBA00023157"/>
    </source>
</evidence>
<dbReference type="GO" id="GO:0007599">
    <property type="term" value="P:hemostasis"/>
    <property type="evidence" value="ECO:0007669"/>
    <property type="project" value="UniProtKB-KW"/>
</dbReference>
<feature type="non-terminal residue" evidence="21">
    <location>
        <position position="1"/>
    </location>
</feature>
<keyword evidence="7" id="KW-0378">Hydrolase</keyword>